<evidence type="ECO:0000313" key="1">
    <source>
        <dbReference type="EMBL" id="GKV10860.1"/>
    </source>
</evidence>
<dbReference type="Proteomes" id="UP001054252">
    <property type="component" value="Unassembled WGS sequence"/>
</dbReference>
<gene>
    <name evidence="1" type="ORF">SLEP1_g22170</name>
</gene>
<sequence length="60" mass="6875">MVSEYDMIKFRALCICGTRLTSARCLSRLEFGFWGVTDFVVSELSGGWATLYLVRDSRLF</sequence>
<dbReference type="EMBL" id="BPVZ01000033">
    <property type="protein sequence ID" value="GKV10860.1"/>
    <property type="molecule type" value="Genomic_DNA"/>
</dbReference>
<evidence type="ECO:0000313" key="2">
    <source>
        <dbReference type="Proteomes" id="UP001054252"/>
    </source>
</evidence>
<accession>A0AAV5JJ73</accession>
<protein>
    <submittedName>
        <fullName evidence="1">Uncharacterized protein</fullName>
    </submittedName>
</protein>
<dbReference type="AlphaFoldDB" id="A0AAV5JJ73"/>
<name>A0AAV5JJ73_9ROSI</name>
<keyword evidence="2" id="KW-1185">Reference proteome</keyword>
<organism evidence="1 2">
    <name type="scientific">Rubroshorea leprosula</name>
    <dbReference type="NCBI Taxonomy" id="152421"/>
    <lineage>
        <taxon>Eukaryota</taxon>
        <taxon>Viridiplantae</taxon>
        <taxon>Streptophyta</taxon>
        <taxon>Embryophyta</taxon>
        <taxon>Tracheophyta</taxon>
        <taxon>Spermatophyta</taxon>
        <taxon>Magnoliopsida</taxon>
        <taxon>eudicotyledons</taxon>
        <taxon>Gunneridae</taxon>
        <taxon>Pentapetalae</taxon>
        <taxon>rosids</taxon>
        <taxon>malvids</taxon>
        <taxon>Malvales</taxon>
        <taxon>Dipterocarpaceae</taxon>
        <taxon>Rubroshorea</taxon>
    </lineage>
</organism>
<proteinExistence type="predicted"/>
<comment type="caution">
    <text evidence="1">The sequence shown here is derived from an EMBL/GenBank/DDBJ whole genome shotgun (WGS) entry which is preliminary data.</text>
</comment>
<reference evidence="1 2" key="1">
    <citation type="journal article" date="2021" name="Commun. Biol.">
        <title>The genome of Shorea leprosula (Dipterocarpaceae) highlights the ecological relevance of drought in aseasonal tropical rainforests.</title>
        <authorList>
            <person name="Ng K.K.S."/>
            <person name="Kobayashi M.J."/>
            <person name="Fawcett J.A."/>
            <person name="Hatakeyama M."/>
            <person name="Paape T."/>
            <person name="Ng C.H."/>
            <person name="Ang C.C."/>
            <person name="Tnah L.H."/>
            <person name="Lee C.T."/>
            <person name="Nishiyama T."/>
            <person name="Sese J."/>
            <person name="O'Brien M.J."/>
            <person name="Copetti D."/>
            <person name="Mohd Noor M.I."/>
            <person name="Ong R.C."/>
            <person name="Putra M."/>
            <person name="Sireger I.Z."/>
            <person name="Indrioko S."/>
            <person name="Kosugi Y."/>
            <person name="Izuno A."/>
            <person name="Isagi Y."/>
            <person name="Lee S.L."/>
            <person name="Shimizu K.K."/>
        </authorList>
    </citation>
    <scope>NUCLEOTIDE SEQUENCE [LARGE SCALE GENOMIC DNA]</scope>
    <source>
        <strain evidence="1">214</strain>
    </source>
</reference>